<dbReference type="AlphaFoldDB" id="M5SJR3"/>
<protein>
    <submittedName>
        <fullName evidence="1">Uncharacterized protein</fullName>
    </submittedName>
</protein>
<proteinExistence type="predicted"/>
<evidence type="ECO:0000313" key="1">
    <source>
        <dbReference type="EMBL" id="EMI26454.1"/>
    </source>
</evidence>
<comment type="caution">
    <text evidence="1">The sequence shown here is derived from an EMBL/GenBank/DDBJ whole genome shotgun (WGS) entry which is preliminary data.</text>
</comment>
<dbReference type="Proteomes" id="UP000011996">
    <property type="component" value="Unassembled WGS sequence"/>
</dbReference>
<dbReference type="PATRIC" id="fig|1263868.3.peg.3197"/>
<evidence type="ECO:0000313" key="2">
    <source>
        <dbReference type="Proteomes" id="UP000011996"/>
    </source>
</evidence>
<sequence>MRSMDYAAGQHQASFAGRLQANLVGSRRLPADQPERLETRGF</sequence>
<gene>
    <name evidence="1" type="ORF">RESH_02954</name>
</gene>
<dbReference type="EMBL" id="ANOF01000092">
    <property type="protein sequence ID" value="EMI26454.1"/>
    <property type="molecule type" value="Genomic_DNA"/>
</dbReference>
<accession>M5SJR3</accession>
<name>M5SJR3_9BACT</name>
<organism evidence="1 2">
    <name type="scientific">Rhodopirellula europaea SH398</name>
    <dbReference type="NCBI Taxonomy" id="1263868"/>
    <lineage>
        <taxon>Bacteria</taxon>
        <taxon>Pseudomonadati</taxon>
        <taxon>Planctomycetota</taxon>
        <taxon>Planctomycetia</taxon>
        <taxon>Pirellulales</taxon>
        <taxon>Pirellulaceae</taxon>
        <taxon>Rhodopirellula</taxon>
    </lineage>
</organism>
<reference evidence="1 2" key="1">
    <citation type="journal article" date="2013" name="Mar. Genomics">
        <title>Expression of sulfatases in Rhodopirellula baltica and the diversity of sulfatases in the genus Rhodopirellula.</title>
        <authorList>
            <person name="Wegner C.E."/>
            <person name="Richter-Heitmann T."/>
            <person name="Klindworth A."/>
            <person name="Klockow C."/>
            <person name="Richter M."/>
            <person name="Achstetter T."/>
            <person name="Glockner F.O."/>
            <person name="Harder J."/>
        </authorList>
    </citation>
    <scope>NUCLEOTIDE SEQUENCE [LARGE SCALE GENOMIC DNA]</scope>
    <source>
        <strain evidence="1 2">SH398</strain>
    </source>
</reference>